<evidence type="ECO:0000256" key="4">
    <source>
        <dbReference type="ARBA" id="ARBA00023136"/>
    </source>
</evidence>
<dbReference type="GO" id="GO:0016020">
    <property type="term" value="C:membrane"/>
    <property type="evidence" value="ECO:0007669"/>
    <property type="project" value="UniProtKB-SubCell"/>
</dbReference>
<organism evidence="5 6">
    <name type="scientific">Nocardioides oleivorans</name>
    <dbReference type="NCBI Taxonomy" id="273676"/>
    <lineage>
        <taxon>Bacteria</taxon>
        <taxon>Bacillati</taxon>
        <taxon>Actinomycetota</taxon>
        <taxon>Actinomycetes</taxon>
        <taxon>Propionibacteriales</taxon>
        <taxon>Nocardioidaceae</taxon>
        <taxon>Nocardioides</taxon>
    </lineage>
</organism>
<evidence type="ECO:0000313" key="5">
    <source>
        <dbReference type="EMBL" id="RYB90975.1"/>
    </source>
</evidence>
<evidence type="ECO:0000256" key="2">
    <source>
        <dbReference type="ARBA" id="ARBA00022692"/>
    </source>
</evidence>
<accession>A0A4Q2RT25</accession>
<keyword evidence="6" id="KW-1185">Reference proteome</keyword>
<dbReference type="Pfam" id="PF07681">
    <property type="entry name" value="DoxX"/>
    <property type="match status" value="1"/>
</dbReference>
<sequence>MTITRLLARPMLASIFVAGGINAIRNTEGHAAKAKKVTDRVVPAAQKAAPTLPIPTDPATLVRINAGAQILAAAALATGRAPRLSAGVLAASLVPTTLAGHSFWDETDPQTRATQRLQFFKNTSVLGGLLLAAVDTEGRPGLAWRARRAAADVRREAKQVAKDARREAKLARAQLT</sequence>
<evidence type="ECO:0000256" key="1">
    <source>
        <dbReference type="ARBA" id="ARBA00004141"/>
    </source>
</evidence>
<keyword evidence="2" id="KW-0812">Transmembrane</keyword>
<dbReference type="OrthoDB" id="329282at2"/>
<keyword evidence="4" id="KW-0472">Membrane</keyword>
<proteinExistence type="predicted"/>
<dbReference type="Proteomes" id="UP000294071">
    <property type="component" value="Unassembled WGS sequence"/>
</dbReference>
<dbReference type="EMBL" id="SDWT01000003">
    <property type="protein sequence ID" value="RYB90975.1"/>
    <property type="molecule type" value="Genomic_DNA"/>
</dbReference>
<comment type="caution">
    <text evidence="5">The sequence shown here is derived from an EMBL/GenBank/DDBJ whole genome shotgun (WGS) entry which is preliminary data.</text>
</comment>
<comment type="subcellular location">
    <subcellularLocation>
        <location evidence="1">Membrane</location>
        <topology evidence="1">Multi-pass membrane protein</topology>
    </subcellularLocation>
</comment>
<gene>
    <name evidence="5" type="ORF">EUA93_18740</name>
</gene>
<name>A0A4Q2RT25_9ACTN</name>
<keyword evidence="3" id="KW-1133">Transmembrane helix</keyword>
<evidence type="ECO:0000313" key="6">
    <source>
        <dbReference type="Proteomes" id="UP000294071"/>
    </source>
</evidence>
<dbReference type="InterPro" id="IPR032808">
    <property type="entry name" value="DoxX"/>
</dbReference>
<dbReference type="AlphaFoldDB" id="A0A4Q2RT25"/>
<dbReference type="RefSeq" id="WP_129401874.1">
    <property type="nucleotide sequence ID" value="NZ_SDWT01000003.1"/>
</dbReference>
<protein>
    <submittedName>
        <fullName evidence="5">DoxX family protein</fullName>
    </submittedName>
</protein>
<evidence type="ECO:0000256" key="3">
    <source>
        <dbReference type="ARBA" id="ARBA00022989"/>
    </source>
</evidence>
<reference evidence="5 6" key="1">
    <citation type="submission" date="2019-01" db="EMBL/GenBank/DDBJ databases">
        <title>Novel species of Nocardioides.</title>
        <authorList>
            <person name="Liu Q."/>
            <person name="Xin Y.-H."/>
        </authorList>
    </citation>
    <scope>NUCLEOTIDE SEQUENCE [LARGE SCALE GENOMIC DNA]</scope>
    <source>
        <strain evidence="5 6">CGMCC 4.6882</strain>
    </source>
</reference>